<feature type="domain" description="Pectinesterase inhibitor" evidence="1">
    <location>
        <begin position="124"/>
        <end position="288"/>
    </location>
</feature>
<dbReference type="EMBL" id="JACEFO010001702">
    <property type="protein sequence ID" value="KAF8718976.1"/>
    <property type="molecule type" value="Genomic_DNA"/>
</dbReference>
<dbReference type="InterPro" id="IPR006501">
    <property type="entry name" value="Pectinesterase_inhib_dom"/>
</dbReference>
<dbReference type="Gene3D" id="1.20.140.40">
    <property type="entry name" value="Invertase/pectin methylesterase inhibitor family protein"/>
    <property type="match status" value="1"/>
</dbReference>
<comment type="caution">
    <text evidence="2">The sequence shown here is derived from an EMBL/GenBank/DDBJ whole genome shotgun (WGS) entry which is preliminary data.</text>
</comment>
<organism evidence="2 3">
    <name type="scientific">Digitaria exilis</name>
    <dbReference type="NCBI Taxonomy" id="1010633"/>
    <lineage>
        <taxon>Eukaryota</taxon>
        <taxon>Viridiplantae</taxon>
        <taxon>Streptophyta</taxon>
        <taxon>Embryophyta</taxon>
        <taxon>Tracheophyta</taxon>
        <taxon>Spermatophyta</taxon>
        <taxon>Magnoliopsida</taxon>
        <taxon>Liliopsida</taxon>
        <taxon>Poales</taxon>
        <taxon>Poaceae</taxon>
        <taxon>PACMAD clade</taxon>
        <taxon>Panicoideae</taxon>
        <taxon>Panicodae</taxon>
        <taxon>Paniceae</taxon>
        <taxon>Anthephorinae</taxon>
        <taxon>Digitaria</taxon>
    </lineage>
</organism>
<dbReference type="Pfam" id="PF04043">
    <property type="entry name" value="PMEI"/>
    <property type="match status" value="1"/>
</dbReference>
<dbReference type="AlphaFoldDB" id="A0A835ET36"/>
<dbReference type="SMART" id="SM00856">
    <property type="entry name" value="PMEI"/>
    <property type="match status" value="1"/>
</dbReference>
<dbReference type="SUPFAM" id="SSF101148">
    <property type="entry name" value="Plant invertase/pectin methylesterase inhibitor"/>
    <property type="match status" value="1"/>
</dbReference>
<dbReference type="Proteomes" id="UP000636709">
    <property type="component" value="Unassembled WGS sequence"/>
</dbReference>
<keyword evidence="3" id="KW-1185">Reference proteome</keyword>
<evidence type="ECO:0000313" key="3">
    <source>
        <dbReference type="Proteomes" id="UP000636709"/>
    </source>
</evidence>
<evidence type="ECO:0000259" key="1">
    <source>
        <dbReference type="SMART" id="SM00856"/>
    </source>
</evidence>
<dbReference type="InterPro" id="IPR035513">
    <property type="entry name" value="Invertase/methylesterase_inhib"/>
</dbReference>
<gene>
    <name evidence="2" type="ORF">HU200_024929</name>
</gene>
<protein>
    <recommendedName>
        <fullName evidence="1">Pectinesterase inhibitor domain-containing protein</fullName>
    </recommendedName>
</protein>
<dbReference type="OrthoDB" id="689801at2759"/>
<reference evidence="2" key="1">
    <citation type="submission" date="2020-07" db="EMBL/GenBank/DDBJ databases">
        <title>Genome sequence and genetic diversity analysis of an under-domesticated orphan crop, white fonio (Digitaria exilis).</title>
        <authorList>
            <person name="Bennetzen J.L."/>
            <person name="Chen S."/>
            <person name="Ma X."/>
            <person name="Wang X."/>
            <person name="Yssel A.E.J."/>
            <person name="Chaluvadi S.R."/>
            <person name="Johnson M."/>
            <person name="Gangashetty P."/>
            <person name="Hamidou F."/>
            <person name="Sanogo M.D."/>
            <person name="Zwaenepoel A."/>
            <person name="Wallace J."/>
            <person name="Van De Peer Y."/>
            <person name="Van Deynze A."/>
        </authorList>
    </citation>
    <scope>NUCLEOTIDE SEQUENCE</scope>
    <source>
        <tissue evidence="2">Leaves</tissue>
    </source>
</reference>
<accession>A0A835ET36</accession>
<sequence>MAHRHRTTSQRPARAARRCLLDRLPAPHRPPFALPTTSCRCRNASPRHVHGLPGVAEHRTSVLRSGASVRHVMVWVTASSVVAGSLCRHLTSEMAGSTGLFLLALLAASARASPTRDETPSELAEDKFLRACCANTTDPAVCYDSLFPRASSFEGNHVKVTTAATIIAYEQLRSFDAELRSLLRGGTGAGELVDRALVSCVTYFEKAVLIKEDEALATLLRLETVDGRKTKHAKSDLDDVRDRVSNVLSSSGLLCMEGFVRHGNLESPVGKKMVAGNATVTLYGAIALYLVASIKL</sequence>
<evidence type="ECO:0000313" key="2">
    <source>
        <dbReference type="EMBL" id="KAF8718976.1"/>
    </source>
</evidence>
<dbReference type="GO" id="GO:0004857">
    <property type="term" value="F:enzyme inhibitor activity"/>
    <property type="evidence" value="ECO:0007669"/>
    <property type="project" value="InterPro"/>
</dbReference>
<proteinExistence type="predicted"/>
<name>A0A835ET36_9POAL</name>